<evidence type="ECO:0000313" key="6">
    <source>
        <dbReference type="Proteomes" id="UP000556436"/>
    </source>
</evidence>
<keyword evidence="3" id="KW-0274">FAD</keyword>
<reference evidence="5 6" key="1">
    <citation type="submission" date="2020-08" db="EMBL/GenBank/DDBJ databases">
        <title>Genomic Encyclopedia of Type Strains, Phase III (KMG-III): the genomes of soil and plant-associated and newly described type strains.</title>
        <authorList>
            <person name="Whitman W."/>
        </authorList>
    </citation>
    <scope>NUCLEOTIDE SEQUENCE [LARGE SCALE GENOMIC DNA]</scope>
    <source>
        <strain evidence="5 6">CECT 3265</strain>
    </source>
</reference>
<organism evidence="5 6">
    <name type="scientific">Streptomyces netropsis</name>
    <name type="common">Streptoverticillium netropsis</name>
    <dbReference type="NCBI Taxonomy" id="55404"/>
    <lineage>
        <taxon>Bacteria</taxon>
        <taxon>Bacillati</taxon>
        <taxon>Actinomycetota</taxon>
        <taxon>Actinomycetes</taxon>
        <taxon>Kitasatosporales</taxon>
        <taxon>Streptomycetaceae</taxon>
        <taxon>Streptomyces</taxon>
    </lineage>
</organism>
<dbReference type="EMBL" id="JACHJG010000014">
    <property type="protein sequence ID" value="MBB4889583.1"/>
    <property type="molecule type" value="Genomic_DNA"/>
</dbReference>
<dbReference type="SUPFAM" id="SSF51905">
    <property type="entry name" value="FAD/NAD(P)-binding domain"/>
    <property type="match status" value="1"/>
</dbReference>
<dbReference type="Proteomes" id="UP000556436">
    <property type="component" value="Unassembled WGS sequence"/>
</dbReference>
<dbReference type="AlphaFoldDB" id="A0A7W7LG16"/>
<dbReference type="Pfam" id="PF07992">
    <property type="entry name" value="Pyr_redox_2"/>
    <property type="match status" value="1"/>
</dbReference>
<keyword evidence="2" id="KW-0285">Flavoprotein</keyword>
<dbReference type="InterPro" id="IPR023753">
    <property type="entry name" value="FAD/NAD-binding_dom"/>
</dbReference>
<keyword evidence="5" id="KW-0560">Oxidoreductase</keyword>
<dbReference type="PANTHER" id="PTHR43429:SF3">
    <property type="entry name" value="NITRITE REDUCTASE [NAD(P)H]"/>
    <property type="match status" value="1"/>
</dbReference>
<name>A0A7W7LG16_STRNE</name>
<proteinExistence type="predicted"/>
<dbReference type="PANTHER" id="PTHR43429">
    <property type="entry name" value="PYRIDINE NUCLEOTIDE-DISULFIDE OXIDOREDUCTASE DOMAIN-CONTAINING"/>
    <property type="match status" value="1"/>
</dbReference>
<evidence type="ECO:0000256" key="3">
    <source>
        <dbReference type="ARBA" id="ARBA00022827"/>
    </source>
</evidence>
<evidence type="ECO:0000256" key="2">
    <source>
        <dbReference type="ARBA" id="ARBA00022630"/>
    </source>
</evidence>
<accession>A0A7W7LG16</accession>
<protein>
    <submittedName>
        <fullName evidence="5">Assimilatory nitrate reductase electron transfer subunit</fullName>
        <ecNumber evidence="5">1.7.99.4</ecNumber>
    </submittedName>
</protein>
<dbReference type="Gene3D" id="3.50.50.60">
    <property type="entry name" value="FAD/NAD(P)-binding domain"/>
    <property type="match status" value="2"/>
</dbReference>
<evidence type="ECO:0000259" key="4">
    <source>
        <dbReference type="Pfam" id="PF07992"/>
    </source>
</evidence>
<dbReference type="InterPro" id="IPR036188">
    <property type="entry name" value="FAD/NAD-bd_sf"/>
</dbReference>
<dbReference type="RefSeq" id="WP_184738151.1">
    <property type="nucleotide sequence ID" value="NZ_JACHJG010000014.1"/>
</dbReference>
<comment type="caution">
    <text evidence="5">The sequence shown here is derived from an EMBL/GenBank/DDBJ whole genome shotgun (WGS) entry which is preliminary data.</text>
</comment>
<gene>
    <name evidence="5" type="ORF">FHS38_005659</name>
</gene>
<dbReference type="PRINTS" id="PR00368">
    <property type="entry name" value="FADPNR"/>
</dbReference>
<dbReference type="EC" id="1.7.99.4" evidence="5"/>
<keyword evidence="6" id="KW-1185">Reference proteome</keyword>
<dbReference type="InterPro" id="IPR050260">
    <property type="entry name" value="FAD-bd_OxRdtase"/>
</dbReference>
<feature type="domain" description="FAD/NAD(P)-binding" evidence="4">
    <location>
        <begin position="5"/>
        <end position="293"/>
    </location>
</feature>
<evidence type="ECO:0000256" key="1">
    <source>
        <dbReference type="ARBA" id="ARBA00001974"/>
    </source>
</evidence>
<dbReference type="PRINTS" id="PR00411">
    <property type="entry name" value="PNDRDTASEI"/>
</dbReference>
<evidence type="ECO:0000313" key="5">
    <source>
        <dbReference type="EMBL" id="MBB4889583.1"/>
    </source>
</evidence>
<comment type="cofactor">
    <cofactor evidence="1">
        <name>FAD</name>
        <dbReference type="ChEBI" id="CHEBI:57692"/>
    </cofactor>
</comment>
<dbReference type="GO" id="GO:0016491">
    <property type="term" value="F:oxidoreductase activity"/>
    <property type="evidence" value="ECO:0007669"/>
    <property type="project" value="UniProtKB-KW"/>
</dbReference>
<sequence length="404" mass="42471">MNPHRIAVVGAGMAAARLARQLQAHSAPEDIELTLYGAEPDAPYNRTLLTEVLTGRYAAVDLPYGPGTTVRTGTEVVALDTDARKIVLADGEHTAYDSLVLATGASPVRPALPGSRTPDGDLLGGVHHLRTLTDCRLLADAAARAARAVVIGGGVLGVSAARALATLGPHVDLVHREPHLMGRHLDAESAAALRHQLTGLGIDTHLGHRPRALHGTGRVTAVELADGTRLDTDLVLLACGVRPRTHLARAAGLDVRQGIVVDDRLATSAPGTYALGDCAEHRGVVHGLADPAWRQADTLAALLSGTDPHARYTGARPLTRLTAGPVQLAAFGDPAAERHGDHEVLRLTDATRGTHRKLVRRGDRLAGAVLLGDLATLGDLLAVWQRDEDLPADPLYLIHEGARP</sequence>